<organism evidence="3 4">
    <name type="scientific">Rosa chinensis</name>
    <name type="common">China rose</name>
    <dbReference type="NCBI Taxonomy" id="74649"/>
    <lineage>
        <taxon>Eukaryota</taxon>
        <taxon>Viridiplantae</taxon>
        <taxon>Streptophyta</taxon>
        <taxon>Embryophyta</taxon>
        <taxon>Tracheophyta</taxon>
        <taxon>Spermatophyta</taxon>
        <taxon>Magnoliopsida</taxon>
        <taxon>eudicotyledons</taxon>
        <taxon>Gunneridae</taxon>
        <taxon>Pentapetalae</taxon>
        <taxon>rosids</taxon>
        <taxon>fabids</taxon>
        <taxon>Rosales</taxon>
        <taxon>Rosaceae</taxon>
        <taxon>Rosoideae</taxon>
        <taxon>Rosoideae incertae sedis</taxon>
        <taxon>Rosa</taxon>
    </lineage>
</organism>
<dbReference type="SUPFAM" id="SSF52047">
    <property type="entry name" value="RNI-like"/>
    <property type="match status" value="1"/>
</dbReference>
<dbReference type="Pfam" id="PF23247">
    <property type="entry name" value="LRR_RPS2"/>
    <property type="match status" value="1"/>
</dbReference>
<dbReference type="Proteomes" id="UP000238479">
    <property type="component" value="Chromosome 6"/>
</dbReference>
<dbReference type="Gramene" id="PRQ27403">
    <property type="protein sequence ID" value="PRQ27403"/>
    <property type="gene ID" value="RchiOBHm_Chr6g0304941"/>
</dbReference>
<evidence type="ECO:0000313" key="3">
    <source>
        <dbReference type="EMBL" id="PRQ27403.1"/>
    </source>
</evidence>
<dbReference type="InterPro" id="IPR032675">
    <property type="entry name" value="LRR_dom_sf"/>
</dbReference>
<dbReference type="OMA" id="FIRIRGC"/>
<proteinExistence type="predicted"/>
<evidence type="ECO:0000259" key="2">
    <source>
        <dbReference type="Pfam" id="PF23247"/>
    </source>
</evidence>
<sequence length="227" mass="25683">MFLSKEREKTNDYILHQTNRLRYTYLQIPVLRSLVAMSIGGCHSLRTLLSPSIARGLVKLKALSIFGCEKIEEIVAAAAEGDEETEDDNIFPQLTELSLKNLPNLRTLLSPSIARGLVKLETLEIENCEKIEEIVAAAAEGDEETEDDNIFPQLTELSLHNLPNLRSFSQGKCNFKWPLVKFIRIRGCCNMKKFCFGSVSIPWEVRLDVSDVGENVLQELKNSRKEK</sequence>
<evidence type="ECO:0000313" key="4">
    <source>
        <dbReference type="Proteomes" id="UP000238479"/>
    </source>
</evidence>
<keyword evidence="1" id="KW-0611">Plant defense</keyword>
<dbReference type="InterPro" id="IPR057135">
    <property type="entry name" value="At4g27190-like_LRR"/>
</dbReference>
<protein>
    <submittedName>
        <fullName evidence="3">Putative leucine-rich repeat domain, L domain-containing protein</fullName>
    </submittedName>
</protein>
<accession>A0A2P6PZQ2</accession>
<dbReference type="PANTHER" id="PTHR33463:SF198">
    <property type="entry name" value="RPP4C3"/>
    <property type="match status" value="1"/>
</dbReference>
<dbReference type="AlphaFoldDB" id="A0A2P6PZQ2"/>
<dbReference type="PANTHER" id="PTHR33463">
    <property type="entry name" value="NB-ARC DOMAIN-CONTAINING PROTEIN-RELATED"/>
    <property type="match status" value="1"/>
</dbReference>
<reference evidence="3 4" key="1">
    <citation type="journal article" date="2018" name="Nat. Genet.">
        <title>The Rosa genome provides new insights in the design of modern roses.</title>
        <authorList>
            <person name="Bendahmane M."/>
        </authorList>
    </citation>
    <scope>NUCLEOTIDE SEQUENCE [LARGE SCALE GENOMIC DNA]</scope>
    <source>
        <strain evidence="4">cv. Old Blush</strain>
    </source>
</reference>
<dbReference type="STRING" id="74649.A0A2P6PZQ2"/>
<gene>
    <name evidence="3" type="ORF">RchiOBHm_Chr6g0304941</name>
</gene>
<feature type="domain" description="Disease resistance protein At4g27190-like leucine-rich repeats" evidence="2">
    <location>
        <begin position="86"/>
        <end position="192"/>
    </location>
</feature>
<dbReference type="InterPro" id="IPR050905">
    <property type="entry name" value="Plant_NBS-LRR"/>
</dbReference>
<dbReference type="Gene3D" id="3.80.10.10">
    <property type="entry name" value="Ribonuclease Inhibitor"/>
    <property type="match status" value="1"/>
</dbReference>
<comment type="caution">
    <text evidence="3">The sequence shown here is derived from an EMBL/GenBank/DDBJ whole genome shotgun (WGS) entry which is preliminary data.</text>
</comment>
<evidence type="ECO:0000256" key="1">
    <source>
        <dbReference type="ARBA" id="ARBA00022821"/>
    </source>
</evidence>
<name>A0A2P6PZQ2_ROSCH</name>
<keyword evidence="4" id="KW-1185">Reference proteome</keyword>
<dbReference type="EMBL" id="PDCK01000044">
    <property type="protein sequence ID" value="PRQ27403.1"/>
    <property type="molecule type" value="Genomic_DNA"/>
</dbReference>